<feature type="compositionally biased region" description="Low complexity" evidence="1">
    <location>
        <begin position="396"/>
        <end position="413"/>
    </location>
</feature>
<proteinExistence type="predicted"/>
<protein>
    <submittedName>
        <fullName evidence="2">Uncharacterized protein</fullName>
    </submittedName>
</protein>
<comment type="caution">
    <text evidence="2">The sequence shown here is derived from an EMBL/GenBank/DDBJ whole genome shotgun (WGS) entry which is preliminary data.</text>
</comment>
<feature type="region of interest" description="Disordered" evidence="1">
    <location>
        <begin position="384"/>
        <end position="435"/>
    </location>
</feature>
<dbReference type="Proteomes" id="UP000604046">
    <property type="component" value="Unassembled WGS sequence"/>
</dbReference>
<keyword evidence="3" id="KW-1185">Reference proteome</keyword>
<gene>
    <name evidence="2" type="ORF">SNAT2548_LOCUS14949</name>
</gene>
<sequence>MASSTGVRFAVRTAPWESKGQSKGLELAAVSELQLATGHSIEALSSVSADQIHEAVSGWCFANFNTAKSVLELRTSSTFVLILKGFIADRLESMGCEKARVSQIVLSVHDHRQCKSEPRAVTLLNLSFDEMDFVGLCTGDSAIEMTPTDTIPILAEIRQSDTEPEAWATYGTVASFDTYIATILQSIGVTNSSVAHKTVEKQGYFCKRIQVPRVCRDALYMRSGFFGIQFKPLRHPNDPLEEGLEVIRAEGNNSLMSVAKQLESTTGFLGCFSSMGTVYVRAKDDDIATIRKVLFPDSTRFNAENWGMKAKFRYKVMGFPAGITPVKAFQTLQDMGWIVIPGLVVHASELATVYVSADERPPHTKFHTTQGIIQISEAERAARQKVQIRPVKAPESDTSGVASSRSSSTTDPWSKWDPWKGAKSQEVSSPTVQPCSLQSRVVELEKKMQGVHQSIGKLQDEQALTRTKLDHMAEKNSSGFATLMEMISELKEMQGGSSRQSTPVRSPPFKAARSE</sequence>
<feature type="compositionally biased region" description="Polar residues" evidence="1">
    <location>
        <begin position="495"/>
        <end position="504"/>
    </location>
</feature>
<evidence type="ECO:0000256" key="1">
    <source>
        <dbReference type="SAM" id="MobiDB-lite"/>
    </source>
</evidence>
<dbReference type="AlphaFoldDB" id="A0A812N163"/>
<accession>A0A812N163</accession>
<organism evidence="2 3">
    <name type="scientific">Symbiodinium natans</name>
    <dbReference type="NCBI Taxonomy" id="878477"/>
    <lineage>
        <taxon>Eukaryota</taxon>
        <taxon>Sar</taxon>
        <taxon>Alveolata</taxon>
        <taxon>Dinophyceae</taxon>
        <taxon>Suessiales</taxon>
        <taxon>Symbiodiniaceae</taxon>
        <taxon>Symbiodinium</taxon>
    </lineage>
</organism>
<reference evidence="2" key="1">
    <citation type="submission" date="2021-02" db="EMBL/GenBank/DDBJ databases">
        <authorList>
            <person name="Dougan E. K."/>
            <person name="Rhodes N."/>
            <person name="Thang M."/>
            <person name="Chan C."/>
        </authorList>
    </citation>
    <scope>NUCLEOTIDE SEQUENCE</scope>
</reference>
<feature type="region of interest" description="Disordered" evidence="1">
    <location>
        <begin position="491"/>
        <end position="515"/>
    </location>
</feature>
<evidence type="ECO:0000313" key="2">
    <source>
        <dbReference type="EMBL" id="CAE7282030.1"/>
    </source>
</evidence>
<name>A0A812N163_9DINO</name>
<dbReference type="EMBL" id="CAJNDS010001824">
    <property type="protein sequence ID" value="CAE7282030.1"/>
    <property type="molecule type" value="Genomic_DNA"/>
</dbReference>
<feature type="compositionally biased region" description="Polar residues" evidence="1">
    <location>
        <begin position="425"/>
        <end position="435"/>
    </location>
</feature>
<evidence type="ECO:0000313" key="3">
    <source>
        <dbReference type="Proteomes" id="UP000604046"/>
    </source>
</evidence>